<dbReference type="Pfam" id="PF08240">
    <property type="entry name" value="ADH_N"/>
    <property type="match status" value="1"/>
</dbReference>
<accession>A0ABT2YG94</accession>
<gene>
    <name evidence="2" type="ORF">LNV07_13400</name>
</gene>
<organism evidence="2 3">
    <name type="scientific">Roseateles oligotrophus</name>
    <dbReference type="NCBI Taxonomy" id="1769250"/>
    <lineage>
        <taxon>Bacteria</taxon>
        <taxon>Pseudomonadati</taxon>
        <taxon>Pseudomonadota</taxon>
        <taxon>Betaproteobacteria</taxon>
        <taxon>Burkholderiales</taxon>
        <taxon>Sphaerotilaceae</taxon>
        <taxon>Roseateles</taxon>
    </lineage>
</organism>
<dbReference type="InterPro" id="IPR020843">
    <property type="entry name" value="ER"/>
</dbReference>
<evidence type="ECO:0000313" key="2">
    <source>
        <dbReference type="EMBL" id="MCV2369078.1"/>
    </source>
</evidence>
<reference evidence="2 3" key="1">
    <citation type="submission" date="2021-11" db="EMBL/GenBank/DDBJ databases">
        <authorList>
            <person name="Liang Q."/>
            <person name="Mou H."/>
            <person name="Liu Z."/>
        </authorList>
    </citation>
    <scope>NUCLEOTIDE SEQUENCE [LARGE SCALE GENOMIC DNA]</scope>
    <source>
        <strain evidence="2 3">CHU3</strain>
    </source>
</reference>
<evidence type="ECO:0000259" key="1">
    <source>
        <dbReference type="SMART" id="SM00829"/>
    </source>
</evidence>
<dbReference type="InterPro" id="IPR050700">
    <property type="entry name" value="YIM1/Zinc_Alcohol_DH_Fams"/>
</dbReference>
<dbReference type="Pfam" id="PF13602">
    <property type="entry name" value="ADH_zinc_N_2"/>
    <property type="match status" value="1"/>
</dbReference>
<dbReference type="SMART" id="SM00829">
    <property type="entry name" value="PKS_ER"/>
    <property type="match status" value="1"/>
</dbReference>
<dbReference type="PANTHER" id="PTHR11695">
    <property type="entry name" value="ALCOHOL DEHYDROGENASE RELATED"/>
    <property type="match status" value="1"/>
</dbReference>
<evidence type="ECO:0000313" key="3">
    <source>
        <dbReference type="Proteomes" id="UP001209701"/>
    </source>
</evidence>
<dbReference type="InterPro" id="IPR013154">
    <property type="entry name" value="ADH-like_N"/>
</dbReference>
<keyword evidence="3" id="KW-1185">Reference proteome</keyword>
<dbReference type="Gene3D" id="3.40.50.720">
    <property type="entry name" value="NAD(P)-binding Rossmann-like Domain"/>
    <property type="match status" value="1"/>
</dbReference>
<dbReference type="RefSeq" id="WP_263571661.1">
    <property type="nucleotide sequence ID" value="NZ_JAJIRN010000005.1"/>
</dbReference>
<name>A0ABT2YG94_9BURK</name>
<dbReference type="InterPro" id="IPR036291">
    <property type="entry name" value="NAD(P)-bd_dom_sf"/>
</dbReference>
<dbReference type="EMBL" id="JAJIRN010000005">
    <property type="protein sequence ID" value="MCV2369078.1"/>
    <property type="molecule type" value="Genomic_DNA"/>
</dbReference>
<dbReference type="SUPFAM" id="SSF50129">
    <property type="entry name" value="GroES-like"/>
    <property type="match status" value="1"/>
</dbReference>
<comment type="caution">
    <text evidence="2">The sequence shown here is derived from an EMBL/GenBank/DDBJ whole genome shotgun (WGS) entry which is preliminary data.</text>
</comment>
<protein>
    <submittedName>
        <fullName evidence="2">NADP-dependent oxidoreductase</fullName>
    </submittedName>
</protein>
<dbReference type="Proteomes" id="UP001209701">
    <property type="component" value="Unassembled WGS sequence"/>
</dbReference>
<dbReference type="SUPFAM" id="SSF51735">
    <property type="entry name" value="NAD(P)-binding Rossmann-fold domains"/>
    <property type="match status" value="1"/>
</dbReference>
<dbReference type="PANTHER" id="PTHR11695:SF294">
    <property type="entry name" value="RETICULON-4-INTERACTING PROTEIN 1, MITOCHONDRIAL"/>
    <property type="match status" value="1"/>
</dbReference>
<dbReference type="CDD" id="cd05289">
    <property type="entry name" value="MDR_like_2"/>
    <property type="match status" value="1"/>
</dbReference>
<sequence length="313" mass="32449">MKAIRVHAYGGPELMQLDDAPMPAFGAMDLLVRVVAAGVNPIDWKMRSGAMAAHMPKSFPMTLGSDAAGVVTALGGGVSGFELGDEVCFYAEFARGGTYAEYVAVDASQVAKKPRTASFATAAALPMAGQAAWTALIETAKVERGMRVLIHGGAGALGTTALQLAKEHGAHVTATASGDGLALVKSLGVDELIDYRSQRFEQIARDMDIVLDTLGGPTQEASWGTLRQGGLLVATAMPPPPERAAAAGVRAAFIFTPPRGAVLAQLTERVDDGRLRIVVGQEFALADAAQAHRLGEAGKARGKIVLHVGAPGR</sequence>
<feature type="domain" description="Enoyl reductase (ER)" evidence="1">
    <location>
        <begin position="10"/>
        <end position="306"/>
    </location>
</feature>
<dbReference type="Gene3D" id="3.90.180.10">
    <property type="entry name" value="Medium-chain alcohol dehydrogenases, catalytic domain"/>
    <property type="match status" value="1"/>
</dbReference>
<proteinExistence type="predicted"/>
<dbReference type="InterPro" id="IPR011032">
    <property type="entry name" value="GroES-like_sf"/>
</dbReference>